<proteinExistence type="predicted"/>
<accession>A0A445MB76</accession>
<dbReference type="AlphaFoldDB" id="A0A445MB76"/>
<dbReference type="EMBL" id="KV875539">
    <property type="protein sequence ID" value="RZR71486.1"/>
    <property type="molecule type" value="Genomic_DNA"/>
</dbReference>
<reference evidence="1" key="1">
    <citation type="journal article" date="2018" name="Data Brief">
        <title>Genome sequence data from 17 accessions of Ensete ventricosum, a staple food crop for millions in Ethiopia.</title>
        <authorList>
            <person name="Yemataw Z."/>
            <person name="Muzemil S."/>
            <person name="Ambachew D."/>
            <person name="Tripathi L."/>
            <person name="Tesfaye K."/>
            <person name="Chala A."/>
            <person name="Farbos A."/>
            <person name="O'Neill P."/>
            <person name="Moore K."/>
            <person name="Grant M."/>
            <person name="Studholme D.J."/>
        </authorList>
    </citation>
    <scope>NUCLEOTIDE SEQUENCE [LARGE SCALE GENOMIC DNA]</scope>
    <source>
        <tissue evidence="1">Leaf</tissue>
    </source>
</reference>
<dbReference type="Proteomes" id="UP000290560">
    <property type="component" value="Unassembled WGS sequence"/>
</dbReference>
<name>A0A445MB76_ENSVE</name>
<evidence type="ECO:0000313" key="1">
    <source>
        <dbReference type="EMBL" id="RZR71486.1"/>
    </source>
</evidence>
<organism evidence="1">
    <name type="scientific">Ensete ventricosum</name>
    <name type="common">Abyssinian banana</name>
    <name type="synonym">Musa ensete</name>
    <dbReference type="NCBI Taxonomy" id="4639"/>
    <lineage>
        <taxon>Eukaryota</taxon>
        <taxon>Viridiplantae</taxon>
        <taxon>Streptophyta</taxon>
        <taxon>Embryophyta</taxon>
        <taxon>Tracheophyta</taxon>
        <taxon>Spermatophyta</taxon>
        <taxon>Magnoliopsida</taxon>
        <taxon>Liliopsida</taxon>
        <taxon>Zingiberales</taxon>
        <taxon>Musaceae</taxon>
        <taxon>Ensete</taxon>
    </lineage>
</organism>
<protein>
    <submittedName>
        <fullName evidence="1">Uncharacterized protein</fullName>
    </submittedName>
</protein>
<sequence>MHCVVGRLRLFLYGFFLRFKGFSRCFIVLILCWFNHEEPVLFTTMFAAPRFVVMPTQPLGRSFTKLVSCQLFWRGGLDGSRGGSRPRHSWSGSDPCPSYLVVQSFFLDTREGNRHHKCVRLSRLYFSSDLRL</sequence>
<gene>
    <name evidence="1" type="ORF">BHM03_00005396</name>
</gene>